<evidence type="ECO:0000259" key="4">
    <source>
        <dbReference type="SMART" id="SM00645"/>
    </source>
</evidence>
<dbReference type="InterPro" id="IPR013128">
    <property type="entry name" value="Peptidase_C1A"/>
</dbReference>
<dbReference type="PANTHER" id="PTHR12411">
    <property type="entry name" value="CYSTEINE PROTEASE FAMILY C1-RELATED"/>
    <property type="match status" value="1"/>
</dbReference>
<keyword evidence="3" id="KW-0732">Signal</keyword>
<evidence type="ECO:0000256" key="1">
    <source>
        <dbReference type="ARBA" id="ARBA00008455"/>
    </source>
</evidence>
<proteinExistence type="inferred from homology"/>
<keyword evidence="2" id="KW-1015">Disulfide bond</keyword>
<feature type="chain" id="PRO_5018782466" evidence="3">
    <location>
        <begin position="31"/>
        <end position="531"/>
    </location>
</feature>
<evidence type="ECO:0000256" key="2">
    <source>
        <dbReference type="ARBA" id="ARBA00023157"/>
    </source>
</evidence>
<evidence type="ECO:0000256" key="3">
    <source>
        <dbReference type="SAM" id="SignalP"/>
    </source>
</evidence>
<comment type="similarity">
    <text evidence="1">Belongs to the peptidase C1 family.</text>
</comment>
<dbReference type="PROSITE" id="PS00139">
    <property type="entry name" value="THIOL_PROTEASE_CYS"/>
    <property type="match status" value="1"/>
</dbReference>
<dbReference type="EMBL" id="LHPF02000017">
    <property type="protein sequence ID" value="PSC70974.1"/>
    <property type="molecule type" value="Genomic_DNA"/>
</dbReference>
<reference evidence="5 6" key="1">
    <citation type="journal article" date="2018" name="Plant J.">
        <title>Genome sequences of Chlorella sorokiniana UTEX 1602 and Micractinium conductrix SAG 241.80: implications to maltose excretion by a green alga.</title>
        <authorList>
            <person name="Arriola M.B."/>
            <person name="Velmurugan N."/>
            <person name="Zhang Y."/>
            <person name="Plunkett M.H."/>
            <person name="Hondzo H."/>
            <person name="Barney B.M."/>
        </authorList>
    </citation>
    <scope>NUCLEOTIDE SEQUENCE [LARGE SCALE GENOMIC DNA]</scope>
    <source>
        <strain evidence="5 6">SAG 241.80</strain>
    </source>
</reference>
<accession>A0A2P6VA53</accession>
<dbReference type="OrthoDB" id="548456at2759"/>
<dbReference type="STRING" id="554055.A0A2P6VA53"/>
<organism evidence="5 6">
    <name type="scientific">Micractinium conductrix</name>
    <dbReference type="NCBI Taxonomy" id="554055"/>
    <lineage>
        <taxon>Eukaryota</taxon>
        <taxon>Viridiplantae</taxon>
        <taxon>Chlorophyta</taxon>
        <taxon>core chlorophytes</taxon>
        <taxon>Trebouxiophyceae</taxon>
        <taxon>Chlorellales</taxon>
        <taxon>Chlorellaceae</taxon>
        <taxon>Chlorella clade</taxon>
        <taxon>Micractinium</taxon>
    </lineage>
</organism>
<dbReference type="PROSITE" id="PS00639">
    <property type="entry name" value="THIOL_PROTEASE_HIS"/>
    <property type="match status" value="1"/>
</dbReference>
<dbReference type="GO" id="GO:0006508">
    <property type="term" value="P:proteolysis"/>
    <property type="evidence" value="ECO:0007669"/>
    <property type="project" value="UniProtKB-KW"/>
</dbReference>
<dbReference type="CDD" id="cd02248">
    <property type="entry name" value="Peptidase_C1A"/>
    <property type="match status" value="1"/>
</dbReference>
<dbReference type="InterPro" id="IPR039417">
    <property type="entry name" value="Peptidase_C1A_papain-like"/>
</dbReference>
<evidence type="ECO:0000313" key="6">
    <source>
        <dbReference type="Proteomes" id="UP000239649"/>
    </source>
</evidence>
<comment type="caution">
    <text evidence="5">The sequence shown here is derived from an EMBL/GenBank/DDBJ whole genome shotgun (WGS) entry which is preliminary data.</text>
</comment>
<evidence type="ECO:0000313" key="5">
    <source>
        <dbReference type="EMBL" id="PSC70974.1"/>
    </source>
</evidence>
<dbReference type="AlphaFoldDB" id="A0A2P6VA53"/>
<dbReference type="GO" id="GO:0008234">
    <property type="term" value="F:cysteine-type peptidase activity"/>
    <property type="evidence" value="ECO:0007669"/>
    <property type="project" value="InterPro"/>
</dbReference>
<dbReference type="InterPro" id="IPR038765">
    <property type="entry name" value="Papain-like_cys_pep_sf"/>
</dbReference>
<sequence length="531" mass="58105">MVDRRHTAVTRLAALLATLAAAALLPSAQAALRNRQCIDFTKVVIGDFKITDLKSAKNASPKLLELANAYFQQMFGASPPSHIKQGMRSLWNSYIKQYKLGRLANLSDRDRQYRMQIFAYNMQTIAKINLNKQLTNNGKWWAGFNSMAHLTDDERRARLMNEAVATILAGVGVDHNQEGHVTRIKDQGGCGSCWAFAATAAIESRLLKLNGEKCDPTNPLHDLSEQQLVDCVRNPTISTSNTPYGSGGCNGVWSEEAFNYAYKYNITTESDYPYVGVTNPYVGVTNPYVGVTNPYVGVTNPYVGVTNPYVGVTNPYVGVTNPCNGTALSATNSGNIRKLNVSPGFIQVSPNNGTALRKAVTFTPTVFYFRVENPFFWYKGGLYSTPCVNTSINHAMLLTGYADPLVISPNAASAAADSGASAALFESFWRVKNSWGTSWGDKLYPTVLSPPVCSPPLAGGGAGLCTAHTYAYYPTIIRTFKPWWYDILRDLPWTDPWNTRPFLFNYSATNFTTGIGRRLAVEAGAMQAAGT</sequence>
<feature type="domain" description="Peptidase C1A papain C-terminal" evidence="4">
    <location>
        <begin position="169"/>
        <end position="446"/>
    </location>
</feature>
<dbReference type="SUPFAM" id="SSF54001">
    <property type="entry name" value="Cysteine proteinases"/>
    <property type="match status" value="1"/>
</dbReference>
<dbReference type="PRINTS" id="PR00705">
    <property type="entry name" value="PAPAIN"/>
</dbReference>
<dbReference type="Pfam" id="PF08246">
    <property type="entry name" value="Inhibitor_I29"/>
    <property type="match status" value="1"/>
</dbReference>
<dbReference type="Pfam" id="PF00112">
    <property type="entry name" value="Peptidase_C1"/>
    <property type="match status" value="1"/>
</dbReference>
<protein>
    <submittedName>
        <fullName evidence="5">Senescence-specific cysteine protease SAG39-like isoform B</fullName>
    </submittedName>
</protein>
<gene>
    <name evidence="5" type="ORF">C2E20_5710</name>
</gene>
<name>A0A2P6VA53_9CHLO</name>
<feature type="signal peptide" evidence="3">
    <location>
        <begin position="1"/>
        <end position="30"/>
    </location>
</feature>
<dbReference type="InterPro" id="IPR025660">
    <property type="entry name" value="Pept_his_AS"/>
</dbReference>
<dbReference type="InterPro" id="IPR000169">
    <property type="entry name" value="Pept_cys_AS"/>
</dbReference>
<dbReference type="Proteomes" id="UP000239649">
    <property type="component" value="Unassembled WGS sequence"/>
</dbReference>
<dbReference type="SMART" id="SM00645">
    <property type="entry name" value="Pept_C1"/>
    <property type="match status" value="1"/>
</dbReference>
<keyword evidence="6" id="KW-1185">Reference proteome</keyword>
<dbReference type="InterPro" id="IPR000668">
    <property type="entry name" value="Peptidase_C1A_C"/>
</dbReference>
<dbReference type="Gene3D" id="3.90.70.10">
    <property type="entry name" value="Cysteine proteinases"/>
    <property type="match status" value="1"/>
</dbReference>
<dbReference type="InterPro" id="IPR013201">
    <property type="entry name" value="Prot_inhib_I29"/>
</dbReference>